<keyword evidence="2" id="KW-1185">Reference proteome</keyword>
<dbReference type="EMBL" id="MK368614">
    <property type="protein sequence ID" value="QAU04253.1"/>
    <property type="molecule type" value="Genomic_DNA"/>
</dbReference>
<dbReference type="GeneID" id="55613466"/>
<dbReference type="Proteomes" id="UP000320660">
    <property type="component" value="Segment"/>
</dbReference>
<accession>A0A513PWE2</accession>
<dbReference type="RefSeq" id="YP_009843200.1">
    <property type="nucleotide sequence ID" value="NC_048747.1"/>
</dbReference>
<dbReference type="KEGG" id="vg:55613466"/>
<reference evidence="1 2" key="1">
    <citation type="submission" date="2019-01" db="EMBL/GenBank/DDBJ databases">
        <authorList>
            <person name="Le T.S."/>
            <person name="Kurtboke I."/>
        </authorList>
    </citation>
    <scope>NUCLEOTIDE SEQUENCE [LARGE SCALE GENOMIC DNA]</scope>
</reference>
<protein>
    <submittedName>
        <fullName evidence="1">Uncharacterized protein</fullName>
    </submittedName>
</protein>
<evidence type="ECO:0000313" key="2">
    <source>
        <dbReference type="Proteomes" id="UP000320660"/>
    </source>
</evidence>
<proteinExistence type="predicted"/>
<evidence type="ECO:0000313" key="1">
    <source>
        <dbReference type="EMBL" id="QAU04253.1"/>
    </source>
</evidence>
<name>A0A513PWE2_9CAUD</name>
<sequence length="170" mass="20152">MDTDLPDLPDDIDVSRAVLHRHQQYWCVVEKRDGKWLGYVGSSGKGNQRTKYAAFTIFRPVHPNDLVSVLFEFLTNQYLFDQVSRRTYKFVLATLKQLLDALDESEWKVSYRTRNASLYLKEGRKIGLKVVGERNLILNIDDWKPTILDRHVFQRHYLIKESFHAQRNYF</sequence>
<organism evidence="1 2">
    <name type="scientific">Vibrio phage 2 TSL-2019</name>
    <dbReference type="NCBI Taxonomy" id="2508172"/>
    <lineage>
        <taxon>Viruses</taxon>
        <taxon>Duplodnaviria</taxon>
        <taxon>Heunggongvirae</taxon>
        <taxon>Uroviricota</taxon>
        <taxon>Caudoviricetes</taxon>
        <taxon>Chimalliviridae</taxon>
        <taxon>Gorgonvirinae</taxon>
        <taxon>Aphroditevirus</taxon>
        <taxon>Aphroditevirus av2TSL2019</taxon>
    </lineage>
</organism>